<sequence>MDRTTARRVAVALLAVVALAAAAATIETTVTGGAGGGFGFGSSGSVGDSPEPVIGVPVSQSAFRAVVICVPFLARPPVVAGLVAVALVGHYLVYRETESLGAVAATAVGVGLPLALLWGLLVACQLESGPIFRFGFFGSDGGALFPSGGGAFGLGGSDGGTVATPTAVFGLALFVALVAAVVLLVASTGDAITQDDETEESESTPPADVREVGRAAGAAADRLEGDADVGNEVYRAWVEMTAHLDVERPASSTPGEFAAAAVDAGMDPDDVDELTHLFEAVRYGDEGVTDARAERAVAALRRIESAYAGEES</sequence>
<accession>A0A1H3CYF7</accession>
<organism evidence="3 4">
    <name type="scientific">Halobellus clavatus</name>
    <dbReference type="NCBI Taxonomy" id="660517"/>
    <lineage>
        <taxon>Archaea</taxon>
        <taxon>Methanobacteriati</taxon>
        <taxon>Methanobacteriota</taxon>
        <taxon>Stenosarchaea group</taxon>
        <taxon>Halobacteria</taxon>
        <taxon>Halobacteriales</taxon>
        <taxon>Haloferacaceae</taxon>
        <taxon>Halobellus</taxon>
    </lineage>
</organism>
<dbReference type="RefSeq" id="WP_089764275.1">
    <property type="nucleotide sequence ID" value="NZ_FNPB01000001.1"/>
</dbReference>
<dbReference type="OrthoDB" id="206550at2157"/>
<keyword evidence="1" id="KW-1133">Transmembrane helix</keyword>
<reference evidence="4" key="1">
    <citation type="submission" date="2016-10" db="EMBL/GenBank/DDBJ databases">
        <authorList>
            <person name="Varghese N."/>
            <person name="Submissions S."/>
        </authorList>
    </citation>
    <scope>NUCLEOTIDE SEQUENCE [LARGE SCALE GENOMIC DNA]</scope>
    <source>
        <strain evidence="4">CGMCC 1.10118</strain>
    </source>
</reference>
<dbReference type="Pfam" id="PF13559">
    <property type="entry name" value="DUF4129"/>
    <property type="match status" value="1"/>
</dbReference>
<evidence type="ECO:0000259" key="2">
    <source>
        <dbReference type="Pfam" id="PF13559"/>
    </source>
</evidence>
<dbReference type="InterPro" id="IPR025403">
    <property type="entry name" value="TgpA-like_C"/>
</dbReference>
<proteinExistence type="predicted"/>
<name>A0A1H3CYF7_9EURY</name>
<dbReference type="Proteomes" id="UP000199170">
    <property type="component" value="Unassembled WGS sequence"/>
</dbReference>
<evidence type="ECO:0000313" key="4">
    <source>
        <dbReference type="Proteomes" id="UP000199170"/>
    </source>
</evidence>
<feature type="transmembrane region" description="Helical" evidence="1">
    <location>
        <begin position="62"/>
        <end position="88"/>
    </location>
</feature>
<feature type="transmembrane region" description="Helical" evidence="1">
    <location>
        <begin position="100"/>
        <end position="121"/>
    </location>
</feature>
<keyword evidence="1" id="KW-0472">Membrane</keyword>
<gene>
    <name evidence="3" type="ORF">SAMN04487946_101261</name>
</gene>
<dbReference type="AlphaFoldDB" id="A0A1H3CYF7"/>
<feature type="domain" description="Protein-glutamine gamma-glutamyltransferase-like C-terminal" evidence="2">
    <location>
        <begin position="234"/>
        <end position="301"/>
    </location>
</feature>
<protein>
    <recommendedName>
        <fullName evidence="2">Protein-glutamine gamma-glutamyltransferase-like C-terminal domain-containing protein</fullName>
    </recommendedName>
</protein>
<feature type="transmembrane region" description="Helical" evidence="1">
    <location>
        <begin position="167"/>
        <end position="186"/>
    </location>
</feature>
<dbReference type="STRING" id="660517.SAMN04487946_101261"/>
<evidence type="ECO:0000256" key="1">
    <source>
        <dbReference type="SAM" id="Phobius"/>
    </source>
</evidence>
<dbReference type="EMBL" id="FNPB01000001">
    <property type="protein sequence ID" value="SDX59070.1"/>
    <property type="molecule type" value="Genomic_DNA"/>
</dbReference>
<evidence type="ECO:0000313" key="3">
    <source>
        <dbReference type="EMBL" id="SDX59070.1"/>
    </source>
</evidence>
<keyword evidence="4" id="KW-1185">Reference proteome</keyword>
<keyword evidence="1" id="KW-0812">Transmembrane</keyword>